<reference evidence="1 2" key="1">
    <citation type="submission" date="2018-01" db="EMBL/GenBank/DDBJ databases">
        <authorList>
            <person name="Clerissi C."/>
        </authorList>
    </citation>
    <scope>NUCLEOTIDE SEQUENCE [LARGE SCALE GENOMIC DNA]</scope>
    <source>
        <strain evidence="1">Cupriavidus taiwanensis SWF 66322</strain>
        <plasmid evidence="2">cbm2636_mp</plasmid>
    </source>
</reference>
<proteinExistence type="predicted"/>
<dbReference type="Proteomes" id="UP000254259">
    <property type="component" value="Plasmid CBM2636_mp"/>
</dbReference>
<organism evidence="1 2">
    <name type="scientific">Cupriavidus taiwanensis</name>
    <dbReference type="NCBI Taxonomy" id="164546"/>
    <lineage>
        <taxon>Bacteria</taxon>
        <taxon>Pseudomonadati</taxon>
        <taxon>Pseudomonadota</taxon>
        <taxon>Betaproteobacteria</taxon>
        <taxon>Burkholderiales</taxon>
        <taxon>Burkholderiaceae</taxon>
        <taxon>Cupriavidus</taxon>
    </lineage>
</organism>
<keyword evidence="1" id="KW-0614">Plasmid</keyword>
<geneLocation type="plasmid" evidence="2">
    <name>cbm2636_mp</name>
</geneLocation>
<sequence length="154" mass="16525">MPIAAGSGISPQPLTCWQNCCSDNHTIGQSARILHDDVIFFLSSYVFVAPVSRSGFHYEGGKANNRKQSKADNQHASPFSSVSAVFYSTADACRSQIRGNPYARLALASADPGSVRAHSASARVAPGYCFETTTVETIAFPRRCGRLGIRLSPL</sequence>
<gene>
    <name evidence="1" type="ORF">CBM2636_MP20804</name>
</gene>
<dbReference type="EMBL" id="LT984814">
    <property type="protein sequence ID" value="SPD67954.1"/>
    <property type="molecule type" value="Genomic_DNA"/>
</dbReference>
<accession>A0A9Q7UXR8</accession>
<name>A0A9Q7UXR8_9BURK</name>
<dbReference type="AlphaFoldDB" id="A0A9Q7UXR8"/>
<evidence type="ECO:0000313" key="2">
    <source>
        <dbReference type="Proteomes" id="UP000254259"/>
    </source>
</evidence>
<protein>
    <submittedName>
        <fullName evidence="1">Uncharacterized protein</fullName>
    </submittedName>
</protein>
<evidence type="ECO:0000313" key="1">
    <source>
        <dbReference type="EMBL" id="SPD67954.1"/>
    </source>
</evidence>